<dbReference type="SUPFAM" id="SSF55681">
    <property type="entry name" value="Class II aaRS and biotin synthetases"/>
    <property type="match status" value="1"/>
</dbReference>
<evidence type="ECO:0000256" key="5">
    <source>
        <dbReference type="ARBA" id="ARBA00022555"/>
    </source>
</evidence>
<dbReference type="Gene3D" id="3.30.56.10">
    <property type="match status" value="2"/>
</dbReference>
<keyword evidence="8 15" id="KW-0547">Nucleotide-binding</keyword>
<dbReference type="GO" id="GO:0000287">
    <property type="term" value="F:magnesium ion binding"/>
    <property type="evidence" value="ECO:0007669"/>
    <property type="project" value="UniProtKB-UniRule"/>
</dbReference>
<comment type="catalytic activity">
    <reaction evidence="14 15">
        <text>tRNA(Phe) + L-phenylalanine + ATP = L-phenylalanyl-tRNA(Phe) + AMP + diphosphate + H(+)</text>
        <dbReference type="Rhea" id="RHEA:19413"/>
        <dbReference type="Rhea" id="RHEA-COMP:9668"/>
        <dbReference type="Rhea" id="RHEA-COMP:9699"/>
        <dbReference type="ChEBI" id="CHEBI:15378"/>
        <dbReference type="ChEBI" id="CHEBI:30616"/>
        <dbReference type="ChEBI" id="CHEBI:33019"/>
        <dbReference type="ChEBI" id="CHEBI:58095"/>
        <dbReference type="ChEBI" id="CHEBI:78442"/>
        <dbReference type="ChEBI" id="CHEBI:78531"/>
        <dbReference type="ChEBI" id="CHEBI:456215"/>
        <dbReference type="EC" id="6.1.1.20"/>
    </reaction>
</comment>
<feature type="binding site" evidence="15">
    <location>
        <position position="461"/>
    </location>
    <ligand>
        <name>Mg(2+)</name>
        <dbReference type="ChEBI" id="CHEBI:18420"/>
        <note>shared with alpha subunit</note>
    </ligand>
</feature>
<name>A0A7V1PTG5_CALAY</name>
<dbReference type="Pfam" id="PF03147">
    <property type="entry name" value="FDX-ACB"/>
    <property type="match status" value="1"/>
</dbReference>
<evidence type="ECO:0000256" key="16">
    <source>
        <dbReference type="PROSITE-ProRule" id="PRU00209"/>
    </source>
</evidence>
<dbReference type="GO" id="GO:0006432">
    <property type="term" value="P:phenylalanyl-tRNA aminoacylation"/>
    <property type="evidence" value="ECO:0007669"/>
    <property type="project" value="UniProtKB-UniRule"/>
</dbReference>
<dbReference type="Pfam" id="PF03483">
    <property type="entry name" value="B3_4"/>
    <property type="match status" value="1"/>
</dbReference>
<dbReference type="NCBIfam" id="NF045760">
    <property type="entry name" value="YtpR"/>
    <property type="match status" value="1"/>
</dbReference>
<dbReference type="SMART" id="SM00874">
    <property type="entry name" value="B5"/>
    <property type="match status" value="1"/>
</dbReference>
<dbReference type="PROSITE" id="PS50886">
    <property type="entry name" value="TRBD"/>
    <property type="match status" value="1"/>
</dbReference>
<dbReference type="InterPro" id="IPR020825">
    <property type="entry name" value="Phe-tRNA_synthase-like_B3/B4"/>
</dbReference>
<dbReference type="EC" id="6.1.1.20" evidence="15"/>
<dbReference type="GO" id="GO:0009328">
    <property type="term" value="C:phenylalanine-tRNA ligase complex"/>
    <property type="evidence" value="ECO:0007669"/>
    <property type="project" value="TreeGrafter"/>
</dbReference>
<dbReference type="InterPro" id="IPR045864">
    <property type="entry name" value="aa-tRNA-synth_II/BPL/LPL"/>
</dbReference>
<dbReference type="SMART" id="SM00873">
    <property type="entry name" value="B3_4"/>
    <property type="match status" value="1"/>
</dbReference>
<dbReference type="InterPro" id="IPR005146">
    <property type="entry name" value="B3/B4_tRNA-bd"/>
</dbReference>
<dbReference type="AlphaFoldDB" id="A0A7V1PTG5"/>
<dbReference type="InterPro" id="IPR002547">
    <property type="entry name" value="tRNA-bd_dom"/>
</dbReference>
<dbReference type="NCBIfam" id="TIGR00472">
    <property type="entry name" value="pheT_bact"/>
    <property type="match status" value="1"/>
</dbReference>
<evidence type="ECO:0000256" key="9">
    <source>
        <dbReference type="ARBA" id="ARBA00022840"/>
    </source>
</evidence>
<dbReference type="Pfam" id="PF17759">
    <property type="entry name" value="tRNA_synthFbeta"/>
    <property type="match status" value="1"/>
</dbReference>
<comment type="caution">
    <text evidence="20">The sequence shown here is derived from an EMBL/GenBank/DDBJ whole genome shotgun (WGS) entry which is preliminary data.</text>
</comment>
<dbReference type="Gene3D" id="3.30.930.10">
    <property type="entry name" value="Bira Bifunctional Protein, Domain 2"/>
    <property type="match status" value="1"/>
</dbReference>
<keyword evidence="11 16" id="KW-0694">RNA-binding</keyword>
<evidence type="ECO:0000256" key="1">
    <source>
        <dbReference type="ARBA" id="ARBA00004496"/>
    </source>
</evidence>
<dbReference type="Gene3D" id="3.50.40.10">
    <property type="entry name" value="Phenylalanyl-trna Synthetase, Chain B, domain 3"/>
    <property type="match status" value="1"/>
</dbReference>
<keyword evidence="12 15" id="KW-0648">Protein biosynthesis</keyword>
<dbReference type="InterPro" id="IPR012340">
    <property type="entry name" value="NA-bd_OB-fold"/>
</dbReference>
<gene>
    <name evidence="15" type="primary">pheT</name>
    <name evidence="20" type="ORF">ENJ10_01905</name>
</gene>
<evidence type="ECO:0000259" key="19">
    <source>
        <dbReference type="PROSITE" id="PS51483"/>
    </source>
</evidence>
<accession>A0A7V1PTG5</accession>
<evidence type="ECO:0000259" key="17">
    <source>
        <dbReference type="PROSITE" id="PS50886"/>
    </source>
</evidence>
<proteinExistence type="inferred from homology"/>
<evidence type="ECO:0000313" key="20">
    <source>
        <dbReference type="EMBL" id="HED09420.1"/>
    </source>
</evidence>
<dbReference type="SUPFAM" id="SSF50249">
    <property type="entry name" value="Nucleic acid-binding proteins"/>
    <property type="match status" value="1"/>
</dbReference>
<dbReference type="InterPro" id="IPR045060">
    <property type="entry name" value="Phe-tRNA-ligase_IIc_bsu"/>
</dbReference>
<evidence type="ECO:0000256" key="12">
    <source>
        <dbReference type="ARBA" id="ARBA00022917"/>
    </source>
</evidence>
<dbReference type="PROSITE" id="PS51483">
    <property type="entry name" value="B5"/>
    <property type="match status" value="1"/>
</dbReference>
<dbReference type="InterPro" id="IPR005147">
    <property type="entry name" value="tRNA_synthase_B5-dom"/>
</dbReference>
<dbReference type="InterPro" id="IPR004532">
    <property type="entry name" value="Phe-tRNA-ligase_IIc_bsu_bact"/>
</dbReference>
<feature type="domain" description="FDX-ACB" evidence="18">
    <location>
        <begin position="698"/>
        <end position="791"/>
    </location>
</feature>
<evidence type="ECO:0000256" key="10">
    <source>
        <dbReference type="ARBA" id="ARBA00022842"/>
    </source>
</evidence>
<dbReference type="Gene3D" id="3.30.70.380">
    <property type="entry name" value="Ferrodoxin-fold anticodon-binding domain"/>
    <property type="match status" value="1"/>
</dbReference>
<evidence type="ECO:0000256" key="2">
    <source>
        <dbReference type="ARBA" id="ARBA00008653"/>
    </source>
</evidence>
<feature type="binding site" evidence="15">
    <location>
        <position position="452"/>
    </location>
    <ligand>
        <name>Mg(2+)</name>
        <dbReference type="ChEBI" id="CHEBI:18420"/>
        <note>shared with alpha subunit</note>
    </ligand>
</feature>
<dbReference type="EMBL" id="DRLD01000055">
    <property type="protein sequence ID" value="HED09420.1"/>
    <property type="molecule type" value="Genomic_DNA"/>
</dbReference>
<dbReference type="InterPro" id="IPR033714">
    <property type="entry name" value="tRNA_bind_bactPheRS"/>
</dbReference>
<dbReference type="GO" id="GO:0005524">
    <property type="term" value="F:ATP binding"/>
    <property type="evidence" value="ECO:0007669"/>
    <property type="project" value="UniProtKB-UniRule"/>
</dbReference>
<dbReference type="Proteomes" id="UP000886005">
    <property type="component" value="Unassembled WGS sequence"/>
</dbReference>
<comment type="subcellular location">
    <subcellularLocation>
        <location evidence="1 15">Cytoplasm</location>
    </subcellularLocation>
</comment>
<keyword evidence="13 15" id="KW-0030">Aminoacyl-tRNA synthetase</keyword>
<keyword evidence="6 15" id="KW-0436">Ligase</keyword>
<dbReference type="HAMAP" id="MF_00283">
    <property type="entry name" value="Phe_tRNA_synth_beta1"/>
    <property type="match status" value="1"/>
</dbReference>
<dbReference type="InterPro" id="IPR041616">
    <property type="entry name" value="PheRS_beta_core"/>
</dbReference>
<dbReference type="Gene3D" id="2.40.50.140">
    <property type="entry name" value="Nucleic acid-binding proteins"/>
    <property type="match status" value="1"/>
</dbReference>
<feature type="binding site" evidence="15">
    <location>
        <position position="458"/>
    </location>
    <ligand>
        <name>Mg(2+)</name>
        <dbReference type="ChEBI" id="CHEBI:18420"/>
        <note>shared with alpha subunit</note>
    </ligand>
</feature>
<comment type="cofactor">
    <cofactor evidence="15">
        <name>Mg(2+)</name>
        <dbReference type="ChEBI" id="CHEBI:18420"/>
    </cofactor>
    <text evidence="15">Binds 2 magnesium ions per tetramer.</text>
</comment>
<evidence type="ECO:0000259" key="18">
    <source>
        <dbReference type="PROSITE" id="PS51447"/>
    </source>
</evidence>
<dbReference type="GO" id="GO:0000049">
    <property type="term" value="F:tRNA binding"/>
    <property type="evidence" value="ECO:0007669"/>
    <property type="project" value="UniProtKB-UniRule"/>
</dbReference>
<keyword evidence="5 16" id="KW-0820">tRNA-binding</keyword>
<dbReference type="Pfam" id="PF03484">
    <property type="entry name" value="B5"/>
    <property type="match status" value="1"/>
</dbReference>
<dbReference type="CDD" id="cd00769">
    <property type="entry name" value="PheRS_beta_core"/>
    <property type="match status" value="1"/>
</dbReference>
<protein>
    <recommendedName>
        <fullName evidence="15">Phenylalanine--tRNA ligase beta subunit</fullName>
        <ecNumber evidence="15">6.1.1.20</ecNumber>
    </recommendedName>
    <alternativeName>
        <fullName evidence="15">Phenylalanyl-tRNA synthetase beta subunit</fullName>
        <shortName evidence="15">PheRS</shortName>
    </alternativeName>
</protein>
<dbReference type="Pfam" id="PF01588">
    <property type="entry name" value="tRNA_bind"/>
    <property type="match status" value="1"/>
</dbReference>
<evidence type="ECO:0000256" key="13">
    <source>
        <dbReference type="ARBA" id="ARBA00023146"/>
    </source>
</evidence>
<reference evidence="20" key="1">
    <citation type="journal article" date="2020" name="mSystems">
        <title>Genome- and Community-Level Interaction Insights into Carbon Utilization and Element Cycling Functions of Hydrothermarchaeota in Hydrothermal Sediment.</title>
        <authorList>
            <person name="Zhou Z."/>
            <person name="Liu Y."/>
            <person name="Xu W."/>
            <person name="Pan J."/>
            <person name="Luo Z.H."/>
            <person name="Li M."/>
        </authorList>
    </citation>
    <scope>NUCLEOTIDE SEQUENCE [LARGE SCALE GENOMIC DNA]</scope>
    <source>
        <strain evidence="20">HyVt-456</strain>
    </source>
</reference>
<dbReference type="PANTHER" id="PTHR10947:SF0">
    <property type="entry name" value="PHENYLALANINE--TRNA LIGASE BETA SUBUNIT"/>
    <property type="match status" value="1"/>
</dbReference>
<evidence type="ECO:0000256" key="7">
    <source>
        <dbReference type="ARBA" id="ARBA00022723"/>
    </source>
</evidence>
<comment type="similarity">
    <text evidence="2 15">Belongs to the phenylalanyl-tRNA synthetase beta subunit family. Type 1 subfamily.</text>
</comment>
<evidence type="ECO:0000256" key="4">
    <source>
        <dbReference type="ARBA" id="ARBA00022490"/>
    </source>
</evidence>
<evidence type="ECO:0000256" key="3">
    <source>
        <dbReference type="ARBA" id="ARBA00011209"/>
    </source>
</evidence>
<feature type="domain" description="TRNA-binding" evidence="17">
    <location>
        <begin position="39"/>
        <end position="147"/>
    </location>
</feature>
<dbReference type="InterPro" id="IPR036690">
    <property type="entry name" value="Fdx_antiC-bd_sf"/>
</dbReference>
<feature type="binding site" evidence="15">
    <location>
        <position position="462"/>
    </location>
    <ligand>
        <name>Mg(2+)</name>
        <dbReference type="ChEBI" id="CHEBI:18420"/>
        <note>shared with alpha subunit</note>
    </ligand>
</feature>
<dbReference type="SUPFAM" id="SSF46955">
    <property type="entry name" value="Putative DNA-binding domain"/>
    <property type="match status" value="1"/>
</dbReference>
<dbReference type="SMART" id="SM00896">
    <property type="entry name" value="FDX-ACB"/>
    <property type="match status" value="1"/>
</dbReference>
<dbReference type="SUPFAM" id="SSF56037">
    <property type="entry name" value="PheT/TilS domain"/>
    <property type="match status" value="1"/>
</dbReference>
<keyword evidence="4 15" id="KW-0963">Cytoplasm</keyword>
<dbReference type="InterPro" id="IPR009061">
    <property type="entry name" value="DNA-bd_dom_put_sf"/>
</dbReference>
<dbReference type="InterPro" id="IPR005121">
    <property type="entry name" value="Fdx_antiC-bd"/>
</dbReference>
<dbReference type="FunFam" id="3.30.70.380:FF:000001">
    <property type="entry name" value="Phenylalanine--tRNA ligase beta subunit"/>
    <property type="match status" value="1"/>
</dbReference>
<evidence type="ECO:0000256" key="8">
    <source>
        <dbReference type="ARBA" id="ARBA00022741"/>
    </source>
</evidence>
<evidence type="ECO:0000256" key="14">
    <source>
        <dbReference type="ARBA" id="ARBA00049255"/>
    </source>
</evidence>
<evidence type="ECO:0000256" key="6">
    <source>
        <dbReference type="ARBA" id="ARBA00022598"/>
    </source>
</evidence>
<keyword evidence="9 15" id="KW-0067">ATP-binding</keyword>
<dbReference type="SUPFAM" id="SSF54991">
    <property type="entry name" value="Anticodon-binding domain of PheRS"/>
    <property type="match status" value="1"/>
</dbReference>
<keyword evidence="10 15" id="KW-0460">Magnesium</keyword>
<sequence length="793" mass="88840">MKISYNWLKDYLDIDLSPEELAEQITNAGLEVEEIITTVQALNNVVVGKILSCEKHPDADKLSICKVSDGEEEFPVICGAPNVAVGQSIPFAKVGARLPVGLKIKKAKIRGVESMGMICSREELALEDHSDGIWALENAPAPGTDFNEVLKEHSDVIFDLFITANRADCFSHIGIAREIAAFVDKAIRLPEVTVKENATKKITEALSVDIEYSAGCPRYAARVIENVSIGESPEWLRERLEAVGLRPINNVVDVTNYVLYELGQPLHAFDYDTIAGSRIIVRSSKAGETFVTLDDKERTLPENTVMICDAEKAVAIGGIMGGQNSEVSSKTTTILLESAYFDPRHIITSSRKLGLMTDASQRFEKGTDYANVIFALDRAAAMIAELAGGDILKGHLDAYPHPIAPVTVELDLSRVNKILGSALEDAEIIELLSRVQLNFDKGRVSVPSYRHDIKLDIDLIEEVARLKNYDNLPTSVYEPLSLEQPVRLREVTFRLLRDALTHVGLQEVFTNSMISEKQLIALEEKEPVKILNPISDDLAFMRQSIYSGLLPVVSYNVNRHQNMIRLFEIGRVFNRSKEELPEQPTRIAIVLSGLRAPQNWTVGEEAVDFYDLKGVLEGFFNEIHLDNIRFILYSESSLYQKHHAAEIFYGNIKVGSCGLFSKETCKRFGISQAVYGAELDYDVIEKSLNRELKYQTIPRFPYIEKDVAFVVDKTMTAEEVMSLIRKYGGRLLTDIEVFDVYEGEKIASGKKSIAFRLRFQSLERTLKDSEVEQVFRKIIKKADQVHGIPIRDQ</sequence>
<dbReference type="CDD" id="cd02796">
    <property type="entry name" value="tRNA_bind_bactPheRS"/>
    <property type="match status" value="1"/>
</dbReference>
<feature type="domain" description="B5" evidence="19">
    <location>
        <begin position="403"/>
        <end position="474"/>
    </location>
</feature>
<dbReference type="FunFam" id="2.40.50.140:FF:000045">
    <property type="entry name" value="Phenylalanine--tRNA ligase beta subunit"/>
    <property type="match status" value="1"/>
</dbReference>
<dbReference type="GO" id="GO:0004826">
    <property type="term" value="F:phenylalanine-tRNA ligase activity"/>
    <property type="evidence" value="ECO:0007669"/>
    <property type="project" value="UniProtKB-UniRule"/>
</dbReference>
<comment type="subunit">
    <text evidence="3 15">Tetramer of two alpha and two beta subunits.</text>
</comment>
<evidence type="ECO:0000256" key="15">
    <source>
        <dbReference type="HAMAP-Rule" id="MF_00283"/>
    </source>
</evidence>
<organism evidence="20">
    <name type="scientific">Caldithrix abyssi</name>
    <dbReference type="NCBI Taxonomy" id="187145"/>
    <lineage>
        <taxon>Bacteria</taxon>
        <taxon>Pseudomonadati</taxon>
        <taxon>Calditrichota</taxon>
        <taxon>Calditrichia</taxon>
        <taxon>Calditrichales</taxon>
        <taxon>Calditrichaceae</taxon>
        <taxon>Caldithrix</taxon>
    </lineage>
</organism>
<dbReference type="PANTHER" id="PTHR10947">
    <property type="entry name" value="PHENYLALANYL-TRNA SYNTHETASE BETA CHAIN AND LEUCINE-RICH REPEAT-CONTAINING PROTEIN 47"/>
    <property type="match status" value="1"/>
</dbReference>
<evidence type="ECO:0000256" key="11">
    <source>
        <dbReference type="ARBA" id="ARBA00022884"/>
    </source>
</evidence>
<keyword evidence="7 15" id="KW-0479">Metal-binding</keyword>
<dbReference type="PROSITE" id="PS51447">
    <property type="entry name" value="FDX_ACB"/>
    <property type="match status" value="1"/>
</dbReference>
<dbReference type="FunFam" id="3.50.40.10:FF:000001">
    <property type="entry name" value="Phenylalanine--tRNA ligase beta subunit"/>
    <property type="match status" value="1"/>
</dbReference>